<dbReference type="AlphaFoldDB" id="A0A0C9TKR4"/>
<evidence type="ECO:0000313" key="1">
    <source>
        <dbReference type="EMBL" id="KIJ22414.1"/>
    </source>
</evidence>
<name>A0A0C9TKR4_SPHS4</name>
<dbReference type="HOGENOM" id="CLU_1476022_0_0_1"/>
<reference evidence="1 2" key="1">
    <citation type="submission" date="2014-06" db="EMBL/GenBank/DDBJ databases">
        <title>Evolutionary Origins and Diversification of the Mycorrhizal Mutualists.</title>
        <authorList>
            <consortium name="DOE Joint Genome Institute"/>
            <consortium name="Mycorrhizal Genomics Consortium"/>
            <person name="Kohler A."/>
            <person name="Kuo A."/>
            <person name="Nagy L.G."/>
            <person name="Floudas D."/>
            <person name="Copeland A."/>
            <person name="Barry K.W."/>
            <person name="Cichocki N."/>
            <person name="Veneault-Fourrey C."/>
            <person name="LaButti K."/>
            <person name="Lindquist E.A."/>
            <person name="Lipzen A."/>
            <person name="Lundell T."/>
            <person name="Morin E."/>
            <person name="Murat C."/>
            <person name="Riley R."/>
            <person name="Ohm R."/>
            <person name="Sun H."/>
            <person name="Tunlid A."/>
            <person name="Henrissat B."/>
            <person name="Grigoriev I.V."/>
            <person name="Hibbett D.S."/>
            <person name="Martin F."/>
        </authorList>
    </citation>
    <scope>NUCLEOTIDE SEQUENCE [LARGE SCALE GENOMIC DNA]</scope>
    <source>
        <strain evidence="1 2">SS14</strain>
    </source>
</reference>
<dbReference type="Proteomes" id="UP000054279">
    <property type="component" value="Unassembled WGS sequence"/>
</dbReference>
<organism evidence="1 2">
    <name type="scientific">Sphaerobolus stellatus (strain SS14)</name>
    <dbReference type="NCBI Taxonomy" id="990650"/>
    <lineage>
        <taxon>Eukaryota</taxon>
        <taxon>Fungi</taxon>
        <taxon>Dikarya</taxon>
        <taxon>Basidiomycota</taxon>
        <taxon>Agaricomycotina</taxon>
        <taxon>Agaricomycetes</taxon>
        <taxon>Phallomycetidae</taxon>
        <taxon>Geastrales</taxon>
        <taxon>Sphaerobolaceae</taxon>
        <taxon>Sphaerobolus</taxon>
    </lineage>
</organism>
<protein>
    <submittedName>
        <fullName evidence="1">Uncharacterized protein</fullName>
    </submittedName>
</protein>
<dbReference type="EMBL" id="KN838277">
    <property type="protein sequence ID" value="KIJ22414.1"/>
    <property type="molecule type" value="Genomic_DNA"/>
</dbReference>
<gene>
    <name evidence="1" type="ORF">M422DRAFT_277164</name>
</gene>
<sequence>MVHWLDRQEKIRYFDNFLAWHHKIQLQEDIEGDEQVDDADQVEELFQETAYHLPSYAPTVAIKPAYTCQKLTPLLRMFDIQEQLFTNALKQYEGKLLHGVNATGKGWSIETVRLPEYYQLLEVWTIFQLNLPLVDEAHDRVEQRIICAQPKEDGGVRDVVLVDMTPKKDNMQNGIKGHRIGQL</sequence>
<proteinExistence type="predicted"/>
<evidence type="ECO:0000313" key="2">
    <source>
        <dbReference type="Proteomes" id="UP000054279"/>
    </source>
</evidence>
<keyword evidence="2" id="KW-1185">Reference proteome</keyword>
<accession>A0A0C9TKR4</accession>